<protein>
    <submittedName>
        <fullName evidence="2">Unannotated protein</fullName>
    </submittedName>
</protein>
<dbReference type="PROSITE" id="PS51257">
    <property type="entry name" value="PROKAR_LIPOPROTEIN"/>
    <property type="match status" value="1"/>
</dbReference>
<dbReference type="AlphaFoldDB" id="A0A6J7EEU4"/>
<organism evidence="2">
    <name type="scientific">freshwater metagenome</name>
    <dbReference type="NCBI Taxonomy" id="449393"/>
    <lineage>
        <taxon>unclassified sequences</taxon>
        <taxon>metagenomes</taxon>
        <taxon>ecological metagenomes</taxon>
    </lineage>
</organism>
<accession>A0A6J7EEU4</accession>
<dbReference type="InterPro" id="IPR027417">
    <property type="entry name" value="P-loop_NTPase"/>
</dbReference>
<dbReference type="PANTHER" id="PTHR13696">
    <property type="entry name" value="P-LOOP CONTAINING NUCLEOSIDE TRIPHOSPHATE HYDROLASE"/>
    <property type="match status" value="1"/>
</dbReference>
<dbReference type="InterPro" id="IPR050678">
    <property type="entry name" value="DNA_Partitioning_ATPase"/>
</dbReference>
<name>A0A6J7EEU4_9ZZZZ</name>
<dbReference type="Pfam" id="PF13614">
    <property type="entry name" value="AAA_31"/>
    <property type="match status" value="1"/>
</dbReference>
<proteinExistence type="predicted"/>
<evidence type="ECO:0000313" key="2">
    <source>
        <dbReference type="EMBL" id="CAB4878989.1"/>
    </source>
</evidence>
<evidence type="ECO:0000259" key="1">
    <source>
        <dbReference type="Pfam" id="PF13614"/>
    </source>
</evidence>
<reference evidence="2" key="1">
    <citation type="submission" date="2020-05" db="EMBL/GenBank/DDBJ databases">
        <authorList>
            <person name="Chiriac C."/>
            <person name="Salcher M."/>
            <person name="Ghai R."/>
            <person name="Kavagutti S V."/>
        </authorList>
    </citation>
    <scope>NUCLEOTIDE SEQUENCE</scope>
</reference>
<dbReference type="InterPro" id="IPR025669">
    <property type="entry name" value="AAA_dom"/>
</dbReference>
<dbReference type="EMBL" id="CAFBLW010000067">
    <property type="protein sequence ID" value="CAB4878989.1"/>
    <property type="molecule type" value="Genomic_DNA"/>
</dbReference>
<feature type="domain" description="AAA" evidence="1">
    <location>
        <begin position="2"/>
        <end position="157"/>
    </location>
</feature>
<dbReference type="Gene3D" id="3.40.50.300">
    <property type="entry name" value="P-loop containing nucleotide triphosphate hydrolases"/>
    <property type="match status" value="1"/>
</dbReference>
<dbReference type="SUPFAM" id="SSF52540">
    <property type="entry name" value="P-loop containing nucleoside triphosphate hydrolases"/>
    <property type="match status" value="1"/>
</dbReference>
<dbReference type="CDD" id="cd02042">
    <property type="entry name" value="ParAB_family"/>
    <property type="match status" value="1"/>
</dbReference>
<dbReference type="PANTHER" id="PTHR13696:SF99">
    <property type="entry name" value="COBYRINIC ACID AC-DIAMIDE SYNTHASE"/>
    <property type="match status" value="1"/>
</dbReference>
<sequence>MSKVIAVANTSGGSGKTTVAHAVAVACVEYGKKTLLVDLDPKGDLTFRLGREGTRTSAADFLSGTKLTTNLTDTTKERFDFIAADSRLASAFEKDALNQFLTNLEQEYAVVILDLSSSITPPLVQAIESADLFLIPMKSTLHDLRGALQIKSLAGSVQSFALQIGDGEQFATEIEYIDCAIEASSEVESAQSVDVSVLTRSKTSSVAENFREATYSILEKLDLA</sequence>
<gene>
    <name evidence="2" type="ORF">UFOPK3461_00784</name>
</gene>